<dbReference type="InterPro" id="IPR006059">
    <property type="entry name" value="SBP"/>
</dbReference>
<evidence type="ECO:0000256" key="5">
    <source>
        <dbReference type="ARBA" id="ARBA00022764"/>
    </source>
</evidence>
<dbReference type="KEGG" id="phr:C6569_19820"/>
<gene>
    <name evidence="6" type="ORF">C6569_19820</name>
</gene>
<evidence type="ECO:0000256" key="2">
    <source>
        <dbReference type="ARBA" id="ARBA00008520"/>
    </source>
</evidence>
<dbReference type="PROSITE" id="PS51318">
    <property type="entry name" value="TAT"/>
    <property type="match status" value="1"/>
</dbReference>
<dbReference type="GO" id="GO:0042597">
    <property type="term" value="C:periplasmic space"/>
    <property type="evidence" value="ECO:0007669"/>
    <property type="project" value="UniProtKB-SubCell"/>
</dbReference>
<dbReference type="Proteomes" id="UP000237889">
    <property type="component" value="Chromosome"/>
</dbReference>
<keyword evidence="7" id="KW-1185">Reference proteome</keyword>
<dbReference type="InterPro" id="IPR050490">
    <property type="entry name" value="Bact_solute-bd_prot1"/>
</dbReference>
<keyword evidence="5" id="KW-0574">Periplasm</keyword>
<dbReference type="OrthoDB" id="9795569at2"/>
<evidence type="ECO:0000313" key="7">
    <source>
        <dbReference type="Proteomes" id="UP000237889"/>
    </source>
</evidence>
<proteinExistence type="inferred from homology"/>
<dbReference type="AlphaFoldDB" id="A0A2S0NG31"/>
<accession>A0A2S0NG31</accession>
<protein>
    <submittedName>
        <fullName evidence="6">ABC transporter substrate-binding protein</fullName>
    </submittedName>
</protein>
<reference evidence="6 7" key="1">
    <citation type="submission" date="2018-03" db="EMBL/GenBank/DDBJ databases">
        <title>Genome sequencing of Phreatobacter sp.</title>
        <authorList>
            <person name="Kim S.-J."/>
            <person name="Heo J."/>
            <person name="Kwon S.-W."/>
        </authorList>
    </citation>
    <scope>NUCLEOTIDE SEQUENCE [LARGE SCALE GENOMIC DNA]</scope>
    <source>
        <strain evidence="6 7">S-12</strain>
    </source>
</reference>
<dbReference type="Pfam" id="PF13416">
    <property type="entry name" value="SBP_bac_8"/>
    <property type="match status" value="1"/>
</dbReference>
<name>A0A2S0NG31_9HYPH</name>
<dbReference type="RefSeq" id="WP_106750485.1">
    <property type="nucleotide sequence ID" value="NZ_CP027668.1"/>
</dbReference>
<dbReference type="SUPFAM" id="SSF53850">
    <property type="entry name" value="Periplasmic binding protein-like II"/>
    <property type="match status" value="1"/>
</dbReference>
<sequence>MTAFTRRTLVKGAAAAGVLTGSGLTDWARAWAQASPFKPEAGATLNLLRWRRFVEAEDAQFNKMVAAFTQATGCKVNVSSESFDDVQPKASVAANTGTGPDLIWSLYSVPHLFPQKCLEVTDVADYLGKKYGGWVPLAEAYGKSGGKWISIPVAVNGGYINYRISQVKAAGFNEIPQDTKGFLELCKALKAKGTPSGFPLGRATGDGNAFAHWLLWSHGAAQVDENEKITINSPETRAALRYAKELWDTFIPGTAAWNDSNNNRAFLSGEISLTANGISIYAAAKASQDAKQREIAADMDHAFWPIGPIGKPAEIQLAFPMFGMTYSRYPNACKAFMAFILEAENFNPWLEAAQGYLTHLLNAYDNNPVWTADPKAKVFRESAKRSFPAGYKGPINEKAATAIADFIVVDLFANHCTGKEDVEGAIRVAERQLRRIYR</sequence>
<comment type="subcellular location">
    <subcellularLocation>
        <location evidence="1">Periplasm</location>
    </subcellularLocation>
</comment>
<organism evidence="6 7">
    <name type="scientific">Phreatobacter cathodiphilus</name>
    <dbReference type="NCBI Taxonomy" id="1868589"/>
    <lineage>
        <taxon>Bacteria</taxon>
        <taxon>Pseudomonadati</taxon>
        <taxon>Pseudomonadota</taxon>
        <taxon>Alphaproteobacteria</taxon>
        <taxon>Hyphomicrobiales</taxon>
        <taxon>Phreatobacteraceae</taxon>
        <taxon>Phreatobacter</taxon>
    </lineage>
</organism>
<evidence type="ECO:0000256" key="4">
    <source>
        <dbReference type="ARBA" id="ARBA00022729"/>
    </source>
</evidence>
<keyword evidence="4" id="KW-0732">Signal</keyword>
<dbReference type="PANTHER" id="PTHR43649">
    <property type="entry name" value="ARABINOSE-BINDING PROTEIN-RELATED"/>
    <property type="match status" value="1"/>
</dbReference>
<keyword evidence="3" id="KW-0813">Transport</keyword>
<dbReference type="PANTHER" id="PTHR43649:SF34">
    <property type="entry name" value="ABC TRANSPORTER PERIPLASMIC-BINDING PROTEIN YCJN-RELATED"/>
    <property type="match status" value="1"/>
</dbReference>
<dbReference type="Gene3D" id="3.40.190.10">
    <property type="entry name" value="Periplasmic binding protein-like II"/>
    <property type="match status" value="1"/>
</dbReference>
<evidence type="ECO:0000256" key="1">
    <source>
        <dbReference type="ARBA" id="ARBA00004418"/>
    </source>
</evidence>
<evidence type="ECO:0000313" key="6">
    <source>
        <dbReference type="EMBL" id="AVO47115.1"/>
    </source>
</evidence>
<evidence type="ECO:0000256" key="3">
    <source>
        <dbReference type="ARBA" id="ARBA00022448"/>
    </source>
</evidence>
<comment type="similarity">
    <text evidence="2">Belongs to the bacterial solute-binding protein 1 family.</text>
</comment>
<dbReference type="EMBL" id="CP027668">
    <property type="protein sequence ID" value="AVO47115.1"/>
    <property type="molecule type" value="Genomic_DNA"/>
</dbReference>
<dbReference type="InterPro" id="IPR006311">
    <property type="entry name" value="TAT_signal"/>
</dbReference>